<dbReference type="GO" id="GO:0006813">
    <property type="term" value="P:potassium ion transport"/>
    <property type="evidence" value="ECO:0007669"/>
    <property type="project" value="InterPro"/>
</dbReference>
<keyword evidence="1" id="KW-0812">Transmembrane</keyword>
<keyword evidence="1" id="KW-0472">Membrane</keyword>
<accession>A0A6N0NUM0</accession>
<name>A0A6N0NUM0_9CREN</name>
<sequence length="338" mass="36982">MSLRSTLLDIAEFIVAPYSVLRKIFPQIFLLALVVFSNAVIFVNYQHLDWVSAIYAGVNVVTTVGLYAPNINAMPSVEKLLLVVTIIMAVGLYTSIIQSVVNTVVRRSSWKDARARWRGSHMKDHIVLIGTGRVIISAAQRLSKLGKDHIVLTPSQEVFEALKEDHVILGNPEDERDLMSAGIPSASSVVIAMEDDTKSLLVTLKVQRINPPLNTICVVKQSSLIDVFRTAGADEVIPYEDIVGRITAAASISRNVGGVIFTMERKADMVVGFFDVKQEVALSSLPKEVIPIVIVENGSLNPYFSKDTRLKPGQTLIVLGNPDLFRSITEILSGNGKS</sequence>
<dbReference type="InterPro" id="IPR050721">
    <property type="entry name" value="Trk_Ktr_HKT_K-transport"/>
</dbReference>
<dbReference type="Pfam" id="PF02254">
    <property type="entry name" value="TrkA_N"/>
    <property type="match status" value="1"/>
</dbReference>
<proteinExistence type="predicted"/>
<dbReference type="PANTHER" id="PTHR43833">
    <property type="entry name" value="POTASSIUM CHANNEL PROTEIN 2-RELATED-RELATED"/>
    <property type="match status" value="1"/>
</dbReference>
<dbReference type="KEGG" id="mten:GWK48_09505"/>
<dbReference type="Gene3D" id="3.40.50.720">
    <property type="entry name" value="NAD(P)-binding Rossmann-like Domain"/>
    <property type="match status" value="1"/>
</dbReference>
<keyword evidence="1" id="KW-1133">Transmembrane helix</keyword>
<dbReference type="Gene3D" id="1.10.287.70">
    <property type="match status" value="1"/>
</dbReference>
<feature type="transmembrane region" description="Helical" evidence="1">
    <location>
        <begin position="24"/>
        <end position="43"/>
    </location>
</feature>
<dbReference type="InterPro" id="IPR036291">
    <property type="entry name" value="NAD(P)-bd_dom_sf"/>
</dbReference>
<dbReference type="PROSITE" id="PS51201">
    <property type="entry name" value="RCK_N"/>
    <property type="match status" value="1"/>
</dbReference>
<dbReference type="SUPFAM" id="SSF81324">
    <property type="entry name" value="Voltage-gated potassium channels"/>
    <property type="match status" value="1"/>
</dbReference>
<evidence type="ECO:0000313" key="4">
    <source>
        <dbReference type="Proteomes" id="UP000509301"/>
    </source>
</evidence>
<protein>
    <submittedName>
        <fullName evidence="3">Potassium transporter TrkA</fullName>
    </submittedName>
</protein>
<dbReference type="EMBL" id="CP049074">
    <property type="protein sequence ID" value="QKR00584.1"/>
    <property type="molecule type" value="Genomic_DNA"/>
</dbReference>
<dbReference type="OrthoDB" id="43518at2157"/>
<feature type="transmembrane region" description="Helical" evidence="1">
    <location>
        <begin position="80"/>
        <end position="105"/>
    </location>
</feature>
<dbReference type="InterPro" id="IPR003148">
    <property type="entry name" value="RCK_N"/>
</dbReference>
<evidence type="ECO:0000256" key="1">
    <source>
        <dbReference type="SAM" id="Phobius"/>
    </source>
</evidence>
<dbReference type="SUPFAM" id="SSF51735">
    <property type="entry name" value="NAD(P)-binding Rossmann-fold domains"/>
    <property type="match status" value="1"/>
</dbReference>
<evidence type="ECO:0000313" key="3">
    <source>
        <dbReference type="EMBL" id="QKR00584.1"/>
    </source>
</evidence>
<feature type="domain" description="RCK N-terminal" evidence="2">
    <location>
        <begin position="123"/>
        <end position="238"/>
    </location>
</feature>
<feature type="transmembrane region" description="Helical" evidence="1">
    <location>
        <begin position="50"/>
        <end position="68"/>
    </location>
</feature>
<dbReference type="PANTHER" id="PTHR43833:SF9">
    <property type="entry name" value="POTASSIUM CHANNEL PROTEIN YUGO-RELATED"/>
    <property type="match status" value="1"/>
</dbReference>
<gene>
    <name evidence="3" type="ORF">GWK48_09505</name>
</gene>
<dbReference type="GeneID" id="55642179"/>
<organism evidence="3 4">
    <name type="scientific">Metallosphaera tengchongensis</name>
    <dbReference type="NCBI Taxonomy" id="1532350"/>
    <lineage>
        <taxon>Archaea</taxon>
        <taxon>Thermoproteota</taxon>
        <taxon>Thermoprotei</taxon>
        <taxon>Sulfolobales</taxon>
        <taxon>Sulfolobaceae</taxon>
        <taxon>Metallosphaera</taxon>
    </lineage>
</organism>
<dbReference type="AlphaFoldDB" id="A0A6N0NUM0"/>
<keyword evidence="4" id="KW-1185">Reference proteome</keyword>
<reference evidence="3 4" key="1">
    <citation type="submission" date="2020-02" db="EMBL/GenBank/DDBJ databases">
        <title>Comparative genome analysis reveals the metabolism and evolution of the thermophilic archaeal genus Metallosphaera.</title>
        <authorList>
            <person name="Jiang C."/>
        </authorList>
    </citation>
    <scope>NUCLEOTIDE SEQUENCE [LARGE SCALE GENOMIC DNA]</scope>
    <source>
        <strain evidence="3 4">Ric-A</strain>
    </source>
</reference>
<evidence type="ECO:0000259" key="2">
    <source>
        <dbReference type="PROSITE" id="PS51201"/>
    </source>
</evidence>
<dbReference type="RefSeq" id="WP_174631714.1">
    <property type="nucleotide sequence ID" value="NZ_CP049074.1"/>
</dbReference>
<dbReference type="Proteomes" id="UP000509301">
    <property type="component" value="Chromosome"/>
</dbReference>